<proteinExistence type="predicted"/>
<dbReference type="Gene3D" id="1.10.1220.10">
    <property type="entry name" value="Met repressor-like"/>
    <property type="match status" value="1"/>
</dbReference>
<dbReference type="HOGENOM" id="CLU_198307_2_1_9"/>
<dbReference type="AlphaFoldDB" id="B1C5Y8"/>
<reference evidence="1" key="2">
    <citation type="submission" date="2013-08" db="EMBL/GenBank/DDBJ databases">
        <title>Draft genome sequence of Anaerofustis stercorihominis (DSM 17244).</title>
        <authorList>
            <person name="Sudarsanam P."/>
            <person name="Ley R."/>
            <person name="Guruge J."/>
            <person name="Turnbaugh P.J."/>
            <person name="Mahowald M."/>
            <person name="Liep D."/>
            <person name="Gordon J."/>
        </authorList>
    </citation>
    <scope>NUCLEOTIDE SEQUENCE</scope>
    <source>
        <strain evidence="1">DSM 17244</strain>
    </source>
</reference>
<comment type="caution">
    <text evidence="1">The sequence shown here is derived from an EMBL/GenBank/DDBJ whole genome shotgun (WGS) entry which is preliminary data.</text>
</comment>
<protein>
    <recommendedName>
        <fullName evidence="3">CopG family transcriptional regulator</fullName>
    </recommendedName>
</protein>
<dbReference type="GO" id="GO:0006355">
    <property type="term" value="P:regulation of DNA-templated transcription"/>
    <property type="evidence" value="ECO:0007669"/>
    <property type="project" value="InterPro"/>
</dbReference>
<dbReference type="Proteomes" id="UP000005178">
    <property type="component" value="Unassembled WGS sequence"/>
</dbReference>
<dbReference type="EMBL" id="ABIL02000003">
    <property type="protein sequence ID" value="EDS73557.1"/>
    <property type="molecule type" value="Genomic_DNA"/>
</dbReference>
<evidence type="ECO:0000313" key="1">
    <source>
        <dbReference type="EMBL" id="EDS73557.1"/>
    </source>
</evidence>
<sequence length="54" mass="6256">MSKKMGRPKVDNPKNVGLRVRVTEEMNKQIIEYSKENNITCGEVVRIAVTEFFK</sequence>
<organism evidence="1 2">
    <name type="scientific">Anaerofustis stercorihominis DSM 17244</name>
    <dbReference type="NCBI Taxonomy" id="445971"/>
    <lineage>
        <taxon>Bacteria</taxon>
        <taxon>Bacillati</taxon>
        <taxon>Bacillota</taxon>
        <taxon>Clostridia</taxon>
        <taxon>Eubacteriales</taxon>
        <taxon>Eubacteriaceae</taxon>
        <taxon>Anaerofustis</taxon>
    </lineage>
</organism>
<keyword evidence="2" id="KW-1185">Reference proteome</keyword>
<dbReference type="InterPro" id="IPR013321">
    <property type="entry name" value="Arc_rbn_hlx_hlx"/>
</dbReference>
<name>B1C5Y8_9FIRM</name>
<reference evidence="1" key="1">
    <citation type="submission" date="2008-01" db="EMBL/GenBank/DDBJ databases">
        <authorList>
            <person name="Fulton L."/>
            <person name="Clifton S."/>
            <person name="Fulton B."/>
            <person name="Xu J."/>
            <person name="Minx P."/>
            <person name="Pepin K.H."/>
            <person name="Johnson M."/>
            <person name="Thiruvilangam P."/>
            <person name="Bhonagiri V."/>
            <person name="Nash W.E."/>
            <person name="Mardis E.R."/>
            <person name="Wilson R.K."/>
        </authorList>
    </citation>
    <scope>NUCLEOTIDE SEQUENCE [LARGE SCALE GENOMIC DNA]</scope>
    <source>
        <strain evidence="1">DSM 17244</strain>
    </source>
</reference>
<accession>B1C5Y8</accession>
<dbReference type="GeneID" id="98001528"/>
<dbReference type="RefSeq" id="WP_007049582.1">
    <property type="nucleotide sequence ID" value="NZ_DS560017.1"/>
</dbReference>
<gene>
    <name evidence="1" type="ORF">ANASTE_00126</name>
</gene>
<evidence type="ECO:0008006" key="3">
    <source>
        <dbReference type="Google" id="ProtNLM"/>
    </source>
</evidence>
<dbReference type="STRING" id="445971.ANASTE_00126"/>
<evidence type="ECO:0000313" key="2">
    <source>
        <dbReference type="Proteomes" id="UP000005178"/>
    </source>
</evidence>